<dbReference type="Proteomes" id="UP000050482">
    <property type="component" value="Unassembled WGS sequence"/>
</dbReference>
<evidence type="ECO:0000256" key="6">
    <source>
        <dbReference type="ARBA" id="ARBA00022839"/>
    </source>
</evidence>
<dbReference type="InterPro" id="IPR000212">
    <property type="entry name" value="DNA_helicase_UvrD/REP"/>
</dbReference>
<evidence type="ECO:0000313" key="18">
    <source>
        <dbReference type="EMBL" id="KPV44282.1"/>
    </source>
</evidence>
<dbReference type="PANTHER" id="PTHR11070">
    <property type="entry name" value="UVRD / RECB / PCRA DNA HELICASE FAMILY MEMBER"/>
    <property type="match status" value="1"/>
</dbReference>
<evidence type="ECO:0000256" key="7">
    <source>
        <dbReference type="ARBA" id="ARBA00022840"/>
    </source>
</evidence>
<feature type="domain" description="UvrD-like helicase ATP-binding" evidence="16">
    <location>
        <begin position="28"/>
        <end position="545"/>
    </location>
</feature>
<comment type="catalytic activity">
    <reaction evidence="13">
        <text>ATP + H2O = ADP + phosphate + H(+)</text>
        <dbReference type="Rhea" id="RHEA:13065"/>
        <dbReference type="ChEBI" id="CHEBI:15377"/>
        <dbReference type="ChEBI" id="CHEBI:15378"/>
        <dbReference type="ChEBI" id="CHEBI:30616"/>
        <dbReference type="ChEBI" id="CHEBI:43474"/>
        <dbReference type="ChEBI" id="CHEBI:456216"/>
        <dbReference type="EC" id="5.6.2.4"/>
    </reaction>
</comment>
<sequence length="1488" mass="165371">MAEDQMRRETNETTFGQPVSEQPAEIATRWSKSQQAAIDSRGENVIVSAGAGSGKTSVLVERVIRCVVDEPAIDLTRLLVVTFTEAAAAEMRKRVGDRLEALAQAAASSGQVEKYRRLLRQIGQLEQAQISTLHSFCMQVVRQNYLRLDLDPGFDILSEEDAVLLKTAVLERVIEDGLIPAANDTHGGQDGSKSSTEGLAQAGNGRGVEGTREGETSTWTGQTDRAEKRQALQQMIDMFGAGDPRGVFQLVFRLDTFARSQAEPMMWLDTIGDNYARAVGASLVDTPWYGAFAAWCQRILADALDALKEARNLSQGAAELQAYQENLTQAVPLIEEAMQALLRADWSQVASCLVGLQSQKSPRAKKTDSELVLQLKEEVQVLRKQALDGLKPLTEVVTRGTDALLEDISALAPAVLQLVLVTKAFQTAFMAEKQRRRQLDFNDLEHFAYEVLTDKTTGEAQRLQEQYVEIFVDEFQDTSPIQDALVASIARPQGNVFVVGDVKQSIYRFRMAEPGLFLDKYFGRTVSDEAPSFRPLYLSENYRSRRDVVNVVNFIFGQLFSEEFGGAPYDAEAQMKYAARYPDRGRSDDLGRAVEVHLLERENVSEKPTEDDGQTEFAAGGASLDRDQAESEGEEGLGHADADGLLAVTGAEVDGEPVSRDELLAIEREGKVIAARIREWMGLTGGSHRQVWDAKLGDYRPLQYRDIVILLRSVKGRMSPLLDIFRVQDIPAYGVTSTGFYGSLEIQWLLSVLAAVDNPRREIELVATMRSPMFRFTDSELAEIRLVTKGNFYDAVRIVTDAGRLDGTRRTLHRPAKSTTDAPPDSSVAVQTELWDLSNERADETVSKESAAALAVAPELSQKTRDFLQRLNQWRRLSRRATTEAVLTQILEDTGILDYLTAMTGGRVRVANVQILLERVRSFDRGSVDGVFGFVTHARELLQHEVDLGEARTLAEAEDVVRIMTIHQSKGLEFPIVFVADLGKQFYRNPIERALPLHRNMGFGPQRIDPETDQRWRTVPSIAIEEAETREFLAEEARILYVALTRAREQLVLVGSTRQLQESIQRAISAAELPSFVLPTRTLQKAKTPLDWLLPVLWRDRASADTFETFLRASAVDNDARGAKGPMSFSEKFSTTRDETQEPNLFVHIWSGERGGSSSAEAARTGNEGGVDHGERRNRETGTDSGSTENVGPRVMPVHAWSSRLISALRQGDDTEVTEVLADAEYHLFEGVDDSTGRGSDMKRSPLELTWEPKVVDSKLVSTSPPAKISATELRRLWSARHRSSKSAVFQTRSSAEHLLEDPSWVKQRRVTGRERGLAFHSVMQVLDLTTTPNISAVDNELKRLRDAGLIAPEVADSVDSEDVVNFLDSALGTMLRGAKRVYREQPFFHRIDLPDGNFITVQGVMDCLAELDDMWLLVDYKTDNIELKDADVTAGEYSAQVSVYMQVADQVIGNNKPLKAYVYFVHPAAAVAIEPVDVGSLFRSEER</sequence>
<keyword evidence="5 14" id="KW-0347">Helicase</keyword>
<keyword evidence="2 14" id="KW-0547">Nucleotide-binding</keyword>
<evidence type="ECO:0000256" key="2">
    <source>
        <dbReference type="ARBA" id="ARBA00022741"/>
    </source>
</evidence>
<reference evidence="18 19" key="1">
    <citation type="submission" date="2015-09" db="EMBL/GenBank/DDBJ databases">
        <title>Draft genome sequence of Alicyclobacillus ferrooxydans DSM 22381.</title>
        <authorList>
            <person name="Hemp J."/>
        </authorList>
    </citation>
    <scope>NUCLEOTIDE SEQUENCE [LARGE SCALE GENOMIC DNA]</scope>
    <source>
        <strain evidence="18 19">TC-34</strain>
    </source>
</reference>
<evidence type="ECO:0000256" key="14">
    <source>
        <dbReference type="PROSITE-ProRule" id="PRU00560"/>
    </source>
</evidence>
<dbReference type="InterPro" id="IPR038726">
    <property type="entry name" value="PDDEXK_AddAB-type"/>
</dbReference>
<evidence type="ECO:0000259" key="16">
    <source>
        <dbReference type="PROSITE" id="PS51198"/>
    </source>
</evidence>
<evidence type="ECO:0000256" key="11">
    <source>
        <dbReference type="ARBA" id="ARBA00034617"/>
    </source>
</evidence>
<protein>
    <recommendedName>
        <fullName evidence="12">DNA 3'-5' helicase</fullName>
        <ecNumber evidence="12">5.6.2.4</ecNumber>
    </recommendedName>
</protein>
<evidence type="ECO:0000256" key="12">
    <source>
        <dbReference type="ARBA" id="ARBA00034808"/>
    </source>
</evidence>
<evidence type="ECO:0000256" key="9">
    <source>
        <dbReference type="ARBA" id="ARBA00023204"/>
    </source>
</evidence>
<keyword evidence="10" id="KW-0413">Isomerase</keyword>
<dbReference type="GO" id="GO:0005524">
    <property type="term" value="F:ATP binding"/>
    <property type="evidence" value="ECO:0007669"/>
    <property type="project" value="UniProtKB-UniRule"/>
</dbReference>
<dbReference type="GO" id="GO:0004527">
    <property type="term" value="F:exonuclease activity"/>
    <property type="evidence" value="ECO:0007669"/>
    <property type="project" value="UniProtKB-KW"/>
</dbReference>
<evidence type="ECO:0000256" key="3">
    <source>
        <dbReference type="ARBA" id="ARBA00022763"/>
    </source>
</evidence>
<keyword evidence="9" id="KW-0234">DNA repair</keyword>
<dbReference type="Pfam" id="PF12705">
    <property type="entry name" value="PDDEXK_1"/>
    <property type="match status" value="1"/>
</dbReference>
<feature type="binding site" evidence="14">
    <location>
        <begin position="49"/>
        <end position="56"/>
    </location>
    <ligand>
        <name>ATP</name>
        <dbReference type="ChEBI" id="CHEBI:30616"/>
    </ligand>
</feature>
<dbReference type="PATRIC" id="fig|471514.4.peg.1963"/>
<feature type="compositionally biased region" description="Basic and acidic residues" evidence="15">
    <location>
        <begin position="599"/>
        <end position="610"/>
    </location>
</feature>
<dbReference type="GO" id="GO:0033202">
    <property type="term" value="C:DNA helicase complex"/>
    <property type="evidence" value="ECO:0007669"/>
    <property type="project" value="TreeGrafter"/>
</dbReference>
<feature type="region of interest" description="Disordered" evidence="15">
    <location>
        <begin position="1"/>
        <end position="22"/>
    </location>
</feature>
<keyword evidence="6" id="KW-0269">Exonuclease</keyword>
<keyword evidence="19" id="KW-1185">Reference proteome</keyword>
<dbReference type="Gene3D" id="3.90.320.10">
    <property type="match status" value="1"/>
</dbReference>
<name>A0A0P9GT42_9BACL</name>
<dbReference type="GO" id="GO:0005829">
    <property type="term" value="C:cytosol"/>
    <property type="evidence" value="ECO:0007669"/>
    <property type="project" value="TreeGrafter"/>
</dbReference>
<evidence type="ECO:0000256" key="10">
    <source>
        <dbReference type="ARBA" id="ARBA00023235"/>
    </source>
</evidence>
<dbReference type="Pfam" id="PF00580">
    <property type="entry name" value="UvrD-helicase"/>
    <property type="match status" value="1"/>
</dbReference>
<evidence type="ECO:0000259" key="17">
    <source>
        <dbReference type="PROSITE" id="PS51217"/>
    </source>
</evidence>
<dbReference type="CDD" id="cd17932">
    <property type="entry name" value="DEXQc_UvrD"/>
    <property type="match status" value="1"/>
</dbReference>
<dbReference type="InterPro" id="IPR027417">
    <property type="entry name" value="P-loop_NTPase"/>
</dbReference>
<evidence type="ECO:0000256" key="1">
    <source>
        <dbReference type="ARBA" id="ARBA00022722"/>
    </source>
</evidence>
<dbReference type="Gene3D" id="3.40.50.300">
    <property type="entry name" value="P-loop containing nucleotide triphosphate hydrolases"/>
    <property type="match status" value="4"/>
</dbReference>
<dbReference type="GO" id="GO:0000725">
    <property type="term" value="P:recombinational repair"/>
    <property type="evidence" value="ECO:0007669"/>
    <property type="project" value="TreeGrafter"/>
</dbReference>
<dbReference type="SUPFAM" id="SSF52540">
    <property type="entry name" value="P-loop containing nucleoside triphosphate hydrolases"/>
    <property type="match status" value="1"/>
</dbReference>
<evidence type="ECO:0000256" key="15">
    <source>
        <dbReference type="SAM" id="MobiDB-lite"/>
    </source>
</evidence>
<dbReference type="OrthoDB" id="9810135at2"/>
<dbReference type="PANTHER" id="PTHR11070:SF48">
    <property type="entry name" value="ATP-DEPENDENT HELICASE_NUCLEASE SUBUNIT A"/>
    <property type="match status" value="1"/>
</dbReference>
<proteinExistence type="predicted"/>
<comment type="caution">
    <text evidence="18">The sequence shown here is derived from an EMBL/GenBank/DDBJ whole genome shotgun (WGS) entry which is preliminary data.</text>
</comment>
<dbReference type="InterPro" id="IPR014016">
    <property type="entry name" value="UvrD-like_ATP-bd"/>
</dbReference>
<keyword evidence="1" id="KW-0540">Nuclease</keyword>
<keyword evidence="3" id="KW-0227">DNA damage</keyword>
<feature type="region of interest" description="Disordered" evidence="15">
    <location>
        <begin position="180"/>
        <end position="227"/>
    </location>
</feature>
<feature type="domain" description="UvrD-like helicase C-terminal" evidence="17">
    <location>
        <begin position="627"/>
        <end position="971"/>
    </location>
</feature>
<dbReference type="GO" id="GO:0043138">
    <property type="term" value="F:3'-5' DNA helicase activity"/>
    <property type="evidence" value="ECO:0007669"/>
    <property type="project" value="UniProtKB-EC"/>
</dbReference>
<dbReference type="Pfam" id="PF13361">
    <property type="entry name" value="UvrD_C"/>
    <property type="match status" value="1"/>
</dbReference>
<gene>
    <name evidence="18" type="ORF">AN477_08305</name>
</gene>
<dbReference type="GO" id="GO:0016887">
    <property type="term" value="F:ATP hydrolysis activity"/>
    <property type="evidence" value="ECO:0007669"/>
    <property type="project" value="RHEA"/>
</dbReference>
<evidence type="ECO:0000256" key="4">
    <source>
        <dbReference type="ARBA" id="ARBA00022801"/>
    </source>
</evidence>
<comment type="catalytic activity">
    <reaction evidence="11">
        <text>Couples ATP hydrolysis with the unwinding of duplex DNA by translocating in the 3'-5' direction.</text>
        <dbReference type="EC" id="5.6.2.4"/>
    </reaction>
</comment>
<evidence type="ECO:0000256" key="13">
    <source>
        <dbReference type="ARBA" id="ARBA00048988"/>
    </source>
</evidence>
<dbReference type="EC" id="5.6.2.4" evidence="12"/>
<feature type="region of interest" description="Disordered" evidence="15">
    <location>
        <begin position="1151"/>
        <end position="1194"/>
    </location>
</feature>
<dbReference type="InterPro" id="IPR014017">
    <property type="entry name" value="DNA_helicase_UvrD-like_C"/>
</dbReference>
<evidence type="ECO:0000313" key="19">
    <source>
        <dbReference type="Proteomes" id="UP000050482"/>
    </source>
</evidence>
<organism evidence="18 19">
    <name type="scientific">Alicyclobacillus ferrooxydans</name>
    <dbReference type="NCBI Taxonomy" id="471514"/>
    <lineage>
        <taxon>Bacteria</taxon>
        <taxon>Bacillati</taxon>
        <taxon>Bacillota</taxon>
        <taxon>Bacilli</taxon>
        <taxon>Bacillales</taxon>
        <taxon>Alicyclobacillaceae</taxon>
        <taxon>Alicyclobacillus</taxon>
    </lineage>
</organism>
<evidence type="ECO:0000256" key="8">
    <source>
        <dbReference type="ARBA" id="ARBA00023125"/>
    </source>
</evidence>
<dbReference type="PROSITE" id="PS51217">
    <property type="entry name" value="UVRD_HELICASE_CTER"/>
    <property type="match status" value="1"/>
</dbReference>
<dbReference type="InterPro" id="IPR011335">
    <property type="entry name" value="Restrct_endonuc-II-like"/>
</dbReference>
<accession>A0A0P9GT42</accession>
<keyword evidence="7 14" id="KW-0067">ATP-binding</keyword>
<evidence type="ECO:0000256" key="5">
    <source>
        <dbReference type="ARBA" id="ARBA00022806"/>
    </source>
</evidence>
<dbReference type="GO" id="GO:0003677">
    <property type="term" value="F:DNA binding"/>
    <property type="evidence" value="ECO:0007669"/>
    <property type="project" value="UniProtKB-KW"/>
</dbReference>
<feature type="compositionally biased region" description="Basic and acidic residues" evidence="15">
    <location>
        <begin position="1"/>
        <end position="11"/>
    </location>
</feature>
<dbReference type="RefSeq" id="WP_054968701.1">
    <property type="nucleotide sequence ID" value="NZ_LJCO01000038.1"/>
</dbReference>
<keyword evidence="8" id="KW-0238">DNA-binding</keyword>
<dbReference type="PROSITE" id="PS51198">
    <property type="entry name" value="UVRD_HELICASE_ATP_BIND"/>
    <property type="match status" value="1"/>
</dbReference>
<dbReference type="InterPro" id="IPR011604">
    <property type="entry name" value="PDDEXK-like_dom_sf"/>
</dbReference>
<keyword evidence="4 14" id="KW-0378">Hydrolase</keyword>
<dbReference type="Gene3D" id="6.10.250.2380">
    <property type="match status" value="1"/>
</dbReference>
<feature type="compositionally biased region" description="Basic and acidic residues" evidence="15">
    <location>
        <begin position="1170"/>
        <end position="1182"/>
    </location>
</feature>
<dbReference type="SUPFAM" id="SSF52980">
    <property type="entry name" value="Restriction endonuclease-like"/>
    <property type="match status" value="1"/>
</dbReference>
<dbReference type="EMBL" id="LJCO01000038">
    <property type="protein sequence ID" value="KPV44282.1"/>
    <property type="molecule type" value="Genomic_DNA"/>
</dbReference>
<dbReference type="STRING" id="471514.AN477_08305"/>
<feature type="region of interest" description="Disordered" evidence="15">
    <location>
        <begin position="599"/>
        <end position="640"/>
    </location>
</feature>